<dbReference type="EMBL" id="JAAECS010000007">
    <property type="protein sequence ID" value="MCJ1990166.1"/>
    <property type="molecule type" value="Genomic_DNA"/>
</dbReference>
<protein>
    <submittedName>
        <fullName evidence="1">Uncharacterized protein</fullName>
    </submittedName>
</protein>
<gene>
    <name evidence="1" type="ORF">GYN21_08025</name>
</gene>
<accession>A0ABT0ATW2</accession>
<dbReference type="RefSeq" id="WP_243962815.1">
    <property type="nucleotide sequence ID" value="NZ_JAAECR010000003.1"/>
</dbReference>
<evidence type="ECO:0000313" key="2">
    <source>
        <dbReference type="Proteomes" id="UP001522450"/>
    </source>
</evidence>
<evidence type="ECO:0000313" key="1">
    <source>
        <dbReference type="EMBL" id="MCJ1990166.1"/>
    </source>
</evidence>
<keyword evidence="2" id="KW-1185">Reference proteome</keyword>
<comment type="caution">
    <text evidence="1">The sequence shown here is derived from an EMBL/GenBank/DDBJ whole genome shotgun (WGS) entry which is preliminary data.</text>
</comment>
<proteinExistence type="predicted"/>
<dbReference type="Proteomes" id="UP001522450">
    <property type="component" value="Unassembled WGS sequence"/>
</dbReference>
<name>A0ABT0ATW2_9LACT</name>
<reference evidence="1 2" key="1">
    <citation type="journal article" date="2022" name="Microbiol. Res.">
        <title>Comparative genome analysis, predicted lifestyle and antimicrobial strategies of Lactococcus carnosus and Lactococcus paracarnosus isolated from meat.</title>
        <authorList>
            <person name="Werum V."/>
            <person name="Ehrmann M."/>
            <person name="Vogel R."/>
            <person name="Hilgarth M."/>
        </authorList>
    </citation>
    <scope>NUCLEOTIDE SEQUENCE [LARGE SCALE GENOMIC DNA]</scope>
    <source>
        <strain evidence="1 2">TMW22177</strain>
    </source>
</reference>
<organism evidence="1 2">
    <name type="scientific">Pseudolactococcus carnosus</name>
    <dbReference type="NCBI Taxonomy" id="2749961"/>
    <lineage>
        <taxon>Bacteria</taxon>
        <taxon>Bacillati</taxon>
        <taxon>Bacillota</taxon>
        <taxon>Bacilli</taxon>
        <taxon>Lactobacillales</taxon>
        <taxon>Streptococcaceae</taxon>
        <taxon>Pseudolactococcus</taxon>
    </lineage>
</organism>
<sequence length="78" mass="8711">MLLPIIRKNPRKISDLTYDISSSTSQFRAASLYFYKAGVDLKPVTKKVDQPLSGWSTPASRITSKGDWRNLLGKLGLL</sequence>